<keyword evidence="2" id="KW-0719">Serine esterase</keyword>
<dbReference type="InterPro" id="IPR019819">
    <property type="entry name" value="Carboxylesterase_B_CS"/>
</dbReference>
<evidence type="ECO:0000256" key="1">
    <source>
        <dbReference type="ARBA" id="ARBA00005964"/>
    </source>
</evidence>
<evidence type="ECO:0000256" key="12">
    <source>
        <dbReference type="RuleBase" id="RU361235"/>
    </source>
</evidence>
<keyword evidence="4" id="KW-0531">Neurotransmitter degradation</keyword>
<accession>A0A8I6S6V4</accession>
<proteinExistence type="inferred from homology"/>
<dbReference type="InterPro" id="IPR050654">
    <property type="entry name" value="AChE-related_enzymes"/>
</dbReference>
<evidence type="ECO:0000256" key="8">
    <source>
        <dbReference type="ARBA" id="ARBA00034103"/>
    </source>
</evidence>
<dbReference type="CDD" id="cd00312">
    <property type="entry name" value="Esterase_lipase"/>
    <property type="match status" value="1"/>
</dbReference>
<dbReference type="InterPro" id="IPR029058">
    <property type="entry name" value="AB_hydrolase_fold"/>
</dbReference>
<dbReference type="InterPro" id="IPR019826">
    <property type="entry name" value="Carboxylesterase_B_AS"/>
</dbReference>
<dbReference type="Proteomes" id="UP000494040">
    <property type="component" value="Unassembled WGS sequence"/>
</dbReference>
<protein>
    <recommendedName>
        <fullName evidence="12">Carboxylic ester hydrolase</fullName>
        <ecNumber evidence="12">3.1.1.-</ecNumber>
    </recommendedName>
</protein>
<evidence type="ECO:0000313" key="15">
    <source>
        <dbReference type="Proteomes" id="UP000494040"/>
    </source>
</evidence>
<dbReference type="PANTHER" id="PTHR43918:SF12">
    <property type="entry name" value="ACETYLCHOLINESTERASE 1"/>
    <property type="match status" value="1"/>
</dbReference>
<reference evidence="14" key="1">
    <citation type="submission" date="2022-01" db="UniProtKB">
        <authorList>
            <consortium name="EnsemblMetazoa"/>
        </authorList>
    </citation>
    <scope>IDENTIFICATION</scope>
</reference>
<dbReference type="SUPFAM" id="SSF53474">
    <property type="entry name" value="alpha/beta-Hydrolases"/>
    <property type="match status" value="1"/>
</dbReference>
<evidence type="ECO:0000256" key="3">
    <source>
        <dbReference type="ARBA" id="ARBA00022801"/>
    </source>
</evidence>
<keyword evidence="15" id="KW-1185">Reference proteome</keyword>
<evidence type="ECO:0000256" key="11">
    <source>
        <dbReference type="PIRSR" id="PIRSR600997-1"/>
    </source>
</evidence>
<evidence type="ECO:0000256" key="6">
    <source>
        <dbReference type="ARBA" id="ARBA00023157"/>
    </source>
</evidence>
<feature type="chain" id="PRO_5035340919" description="Carboxylic ester hydrolase" evidence="12">
    <location>
        <begin position="19"/>
        <end position="565"/>
    </location>
</feature>
<evidence type="ECO:0000313" key="14">
    <source>
        <dbReference type="EnsemblMetazoa" id="XP_014254405.1"/>
    </source>
</evidence>
<keyword evidence="7" id="KW-0325">Glycoprotein</keyword>
<dbReference type="GO" id="GO:0019695">
    <property type="term" value="P:choline metabolic process"/>
    <property type="evidence" value="ECO:0007669"/>
    <property type="project" value="TreeGrafter"/>
</dbReference>
<sequence>MWWLLVSTLLISVGSSSSEDNLVVDTDKGKVQGVTLKSATGKDVDAWLGIPFAKPPTGNLRFKLPQPPEKWDDTKQATRQPNSCVQTIDTTFGDFPGSNMWNANTDLSEDCLYLNVIVPKPRPTSNNKAPVMLYIFGGGFYCGSATLDVYDPKTLASEENVIVVSIQHRVASLGFLYLGTEEAPGNMGLFDQRMAMKWVKDNIQNFGGDPNKITLFGMSSGASSIGLHLMAPESHSLFNNAILESGTAFTPWTLMSKEENKKRGLDLAKQMKCTKNDNQHDMNCLRTANATQMVYKEWEMETKPSGVYEFPFVPVVDSQQPFFKKGESSGDNKFKKTGVIMGSNKEEGIYFLLYFLKDVLKKEEQTTVNEEQYKDAVEKIYPYLTEDNRKQIKDKYKTWQGADKSNDYKDALDKMVGDSNTTCSVNQFADVYAGLQQDVYVYLFDRISNVSPWPKWTGGMHGEEIYYVFGEPLNTTKGYSEEDKKLSKEMMKYWANFARTGDPNKDDKNQKTTVTWPKYDTTQKKYLKLAEKLEEGSKHREEQCQFWKTLGQHVSTNELDTSTSK</sequence>
<dbReference type="PROSITE" id="PS00941">
    <property type="entry name" value="CARBOXYLESTERASE_B_2"/>
    <property type="match status" value="1"/>
</dbReference>
<keyword evidence="5" id="KW-0770">Synapse</keyword>
<organism evidence="14 15">
    <name type="scientific">Cimex lectularius</name>
    <name type="common">Bed bug</name>
    <name type="synonym">Acanthia lectularia</name>
    <dbReference type="NCBI Taxonomy" id="79782"/>
    <lineage>
        <taxon>Eukaryota</taxon>
        <taxon>Metazoa</taxon>
        <taxon>Ecdysozoa</taxon>
        <taxon>Arthropoda</taxon>
        <taxon>Hexapoda</taxon>
        <taxon>Insecta</taxon>
        <taxon>Pterygota</taxon>
        <taxon>Neoptera</taxon>
        <taxon>Paraneoptera</taxon>
        <taxon>Hemiptera</taxon>
        <taxon>Heteroptera</taxon>
        <taxon>Panheteroptera</taxon>
        <taxon>Cimicomorpha</taxon>
        <taxon>Cimicidae</taxon>
        <taxon>Cimex</taxon>
    </lineage>
</organism>
<dbReference type="Gene3D" id="3.40.50.1820">
    <property type="entry name" value="alpha/beta hydrolase"/>
    <property type="match status" value="1"/>
</dbReference>
<dbReference type="Pfam" id="PF00135">
    <property type="entry name" value="COesterase"/>
    <property type="match status" value="1"/>
</dbReference>
<feature type="active site" description="Charge relay system" evidence="11">
    <location>
        <position position="347"/>
    </location>
</feature>
<feature type="domain" description="Carboxylesterase type B" evidence="13">
    <location>
        <begin position="21"/>
        <end position="547"/>
    </location>
</feature>
<dbReference type="GO" id="GO:0045202">
    <property type="term" value="C:synapse"/>
    <property type="evidence" value="ECO:0007669"/>
    <property type="project" value="UniProtKB-SubCell"/>
</dbReference>
<dbReference type="PANTHER" id="PTHR43918">
    <property type="entry name" value="ACETYLCHOLINESTERASE"/>
    <property type="match status" value="1"/>
</dbReference>
<feature type="active site" description="Acyl-ester intermediate" evidence="11">
    <location>
        <position position="219"/>
    </location>
</feature>
<dbReference type="InterPro" id="IPR002018">
    <property type="entry name" value="CarbesteraseB"/>
</dbReference>
<feature type="active site" description="Charge relay system" evidence="11">
    <location>
        <position position="461"/>
    </location>
</feature>
<dbReference type="OrthoDB" id="9000293at2759"/>
<feature type="signal peptide" evidence="12">
    <location>
        <begin position="1"/>
        <end position="18"/>
    </location>
</feature>
<dbReference type="GO" id="GO:0005615">
    <property type="term" value="C:extracellular space"/>
    <property type="evidence" value="ECO:0007669"/>
    <property type="project" value="TreeGrafter"/>
</dbReference>
<dbReference type="PRINTS" id="PR00878">
    <property type="entry name" value="CHOLNESTRASE"/>
</dbReference>
<gene>
    <name evidence="14" type="primary">106669436</name>
</gene>
<evidence type="ECO:0000256" key="10">
    <source>
        <dbReference type="ARBA" id="ARBA00048484"/>
    </source>
</evidence>
<comment type="subcellular location">
    <subcellularLocation>
        <location evidence="8">Synapse</location>
    </subcellularLocation>
</comment>
<comment type="catalytic activity">
    <reaction evidence="10">
        <text>acetylcholine + H2O = choline + acetate + H(+)</text>
        <dbReference type="Rhea" id="RHEA:17561"/>
        <dbReference type="ChEBI" id="CHEBI:15354"/>
        <dbReference type="ChEBI" id="CHEBI:15355"/>
        <dbReference type="ChEBI" id="CHEBI:15377"/>
        <dbReference type="ChEBI" id="CHEBI:15378"/>
        <dbReference type="ChEBI" id="CHEBI:30089"/>
        <dbReference type="EC" id="3.1.1.7"/>
    </reaction>
</comment>
<name>A0A8I6S6V4_CIMLE</name>
<dbReference type="OMA" id="GQINEMY"/>
<evidence type="ECO:0000256" key="4">
    <source>
        <dbReference type="ARBA" id="ARBA00022867"/>
    </source>
</evidence>
<keyword evidence="6" id="KW-1015">Disulfide bond</keyword>
<dbReference type="GO" id="GO:0005886">
    <property type="term" value="C:plasma membrane"/>
    <property type="evidence" value="ECO:0007669"/>
    <property type="project" value="TreeGrafter"/>
</dbReference>
<dbReference type="FunFam" id="3.40.50.1820:FF:000029">
    <property type="entry name" value="Acetylcholinesterase"/>
    <property type="match status" value="1"/>
</dbReference>
<dbReference type="PROSITE" id="PS00122">
    <property type="entry name" value="CARBOXYLESTERASE_B_1"/>
    <property type="match status" value="1"/>
</dbReference>
<dbReference type="EC" id="3.1.1.-" evidence="12"/>
<evidence type="ECO:0000259" key="13">
    <source>
        <dbReference type="Pfam" id="PF00135"/>
    </source>
</evidence>
<comment type="similarity">
    <text evidence="1 12">Belongs to the type-B carboxylesterase/lipase family.</text>
</comment>
<dbReference type="AlphaFoldDB" id="A0A8I6S6V4"/>
<evidence type="ECO:0000256" key="7">
    <source>
        <dbReference type="ARBA" id="ARBA00023180"/>
    </source>
</evidence>
<evidence type="ECO:0000256" key="9">
    <source>
        <dbReference type="ARBA" id="ARBA00037263"/>
    </source>
</evidence>
<dbReference type="GO" id="GO:0006581">
    <property type="term" value="P:acetylcholine catabolic process"/>
    <property type="evidence" value="ECO:0007669"/>
    <property type="project" value="TreeGrafter"/>
</dbReference>
<evidence type="ECO:0000256" key="5">
    <source>
        <dbReference type="ARBA" id="ARBA00023018"/>
    </source>
</evidence>
<evidence type="ECO:0000256" key="2">
    <source>
        <dbReference type="ARBA" id="ARBA00022487"/>
    </source>
</evidence>
<dbReference type="EnsemblMetazoa" id="XM_014398919.2">
    <property type="protein sequence ID" value="XP_014254405.1"/>
    <property type="gene ID" value="LOC106669436"/>
</dbReference>
<comment type="function">
    <text evidence="9">Rapidly hydrolyzes choline released into the synapse.</text>
</comment>
<keyword evidence="12" id="KW-0732">Signal</keyword>
<keyword evidence="3 12" id="KW-0378">Hydrolase</keyword>
<dbReference type="InterPro" id="IPR000997">
    <property type="entry name" value="Cholinesterase"/>
</dbReference>
<dbReference type="GO" id="GO:0003990">
    <property type="term" value="F:acetylcholinesterase activity"/>
    <property type="evidence" value="ECO:0007669"/>
    <property type="project" value="UniProtKB-EC"/>
</dbReference>